<sequence>MKTILALLAGATFALAATAASAQTLKTVKDRGELVCGVSKGLPGFSAPDASGKWTGFDVDVCRGLAAAIFNDPNKVKFVPLSADERFPALTKGDVDVLSRNSTWTLEREAKLGLLFAAINYYDGQGFLVRDARKVTSALELGKSKVCVQAGTTAEDNTKDYFAANGMALELVTLPTSTDLVKAYEEGKCDTLTTDVSQLYALRLTMAKPGDHIVLPDVISKEPLGPVVRQGDDQWFNLVKWTIFGMINAEELGVSTATIDAALASKKPEVRRLVGTDGNYGEQLGVTNDFVVRIVKAVGNYGESFERNVGAASKLGIPRGINQLWSMGGIQYAPPVR</sequence>
<evidence type="ECO:0000313" key="8">
    <source>
        <dbReference type="Proteomes" id="UP000305131"/>
    </source>
</evidence>
<feature type="signal peptide" evidence="5">
    <location>
        <begin position="1"/>
        <end position="22"/>
    </location>
</feature>
<dbReference type="InterPro" id="IPR001638">
    <property type="entry name" value="Solute-binding_3/MltF_N"/>
</dbReference>
<evidence type="ECO:0000256" key="2">
    <source>
        <dbReference type="ARBA" id="ARBA00022448"/>
    </source>
</evidence>
<dbReference type="PANTHER" id="PTHR30085">
    <property type="entry name" value="AMINO ACID ABC TRANSPORTER PERMEASE"/>
    <property type="match status" value="1"/>
</dbReference>
<gene>
    <name evidence="7" type="ORF">FBQ73_02895</name>
</gene>
<dbReference type="SMART" id="SM00062">
    <property type="entry name" value="PBPb"/>
    <property type="match status" value="1"/>
</dbReference>
<name>A0A6C1KJY6_XANAU</name>
<accession>A0A6C1KJY6</accession>
<dbReference type="PANTHER" id="PTHR30085:SF7">
    <property type="entry name" value="AMINO-ACID ABC TRANSPORTER-BINDING PROTEIN YHDW-RELATED"/>
    <property type="match status" value="1"/>
</dbReference>
<dbReference type="AlphaFoldDB" id="A0A6C1KJY6"/>
<organism evidence="7 8">
    <name type="scientific">Xanthobacter autotrophicus</name>
    <dbReference type="NCBI Taxonomy" id="280"/>
    <lineage>
        <taxon>Bacteria</taxon>
        <taxon>Pseudomonadati</taxon>
        <taxon>Pseudomonadota</taxon>
        <taxon>Alphaproteobacteria</taxon>
        <taxon>Hyphomicrobiales</taxon>
        <taxon>Xanthobacteraceae</taxon>
        <taxon>Xanthobacter</taxon>
    </lineage>
</organism>
<dbReference type="InterPro" id="IPR051455">
    <property type="entry name" value="Bact_solute-bind_prot3"/>
</dbReference>
<dbReference type="GO" id="GO:0006865">
    <property type="term" value="P:amino acid transport"/>
    <property type="evidence" value="ECO:0007669"/>
    <property type="project" value="TreeGrafter"/>
</dbReference>
<evidence type="ECO:0000256" key="3">
    <source>
        <dbReference type="ARBA" id="ARBA00022729"/>
    </source>
</evidence>
<dbReference type="Pfam" id="PF00497">
    <property type="entry name" value="SBP_bac_3"/>
    <property type="match status" value="1"/>
</dbReference>
<dbReference type="CDD" id="cd13692">
    <property type="entry name" value="PBP2_BztA"/>
    <property type="match status" value="1"/>
</dbReference>
<dbReference type="GeneID" id="95772401"/>
<evidence type="ECO:0000313" key="7">
    <source>
        <dbReference type="EMBL" id="TLX44530.1"/>
    </source>
</evidence>
<evidence type="ECO:0000256" key="5">
    <source>
        <dbReference type="SAM" id="SignalP"/>
    </source>
</evidence>
<feature type="chain" id="PRO_5025473620" evidence="5">
    <location>
        <begin position="23"/>
        <end position="337"/>
    </location>
</feature>
<reference evidence="7 8" key="1">
    <citation type="submission" date="2019-05" db="EMBL/GenBank/DDBJ databases">
        <authorList>
            <person name="Zhou X."/>
        </authorList>
    </citation>
    <scope>NUCLEOTIDE SEQUENCE [LARGE SCALE GENOMIC DNA]</scope>
    <source>
        <strain evidence="7 8">DSM 432</strain>
    </source>
</reference>
<comment type="similarity">
    <text evidence="1 4">Belongs to the bacterial solute-binding protein 3 family.</text>
</comment>
<evidence type="ECO:0000259" key="6">
    <source>
        <dbReference type="SMART" id="SM00062"/>
    </source>
</evidence>
<dbReference type="Proteomes" id="UP000305131">
    <property type="component" value="Unassembled WGS sequence"/>
</dbReference>
<dbReference type="PROSITE" id="PS01039">
    <property type="entry name" value="SBP_BACTERIAL_3"/>
    <property type="match status" value="1"/>
</dbReference>
<keyword evidence="3 5" id="KW-0732">Signal</keyword>
<proteinExistence type="inferred from homology"/>
<dbReference type="EMBL" id="VAUP01000007">
    <property type="protein sequence ID" value="TLX44530.1"/>
    <property type="molecule type" value="Genomic_DNA"/>
</dbReference>
<comment type="caution">
    <text evidence="7">The sequence shown here is derived from an EMBL/GenBank/DDBJ whole genome shotgun (WGS) entry which is preliminary data.</text>
</comment>
<dbReference type="RefSeq" id="WP_138398016.1">
    <property type="nucleotide sequence ID" value="NZ_JBAFVI010000012.1"/>
</dbReference>
<keyword evidence="2" id="KW-0813">Transport</keyword>
<feature type="domain" description="Solute-binding protein family 3/N-terminal" evidence="6">
    <location>
        <begin position="33"/>
        <end position="262"/>
    </location>
</feature>
<dbReference type="Gene3D" id="3.40.190.10">
    <property type="entry name" value="Periplasmic binding protein-like II"/>
    <property type="match status" value="2"/>
</dbReference>
<dbReference type="InterPro" id="IPR018313">
    <property type="entry name" value="SBP_3_CS"/>
</dbReference>
<evidence type="ECO:0000256" key="1">
    <source>
        <dbReference type="ARBA" id="ARBA00010333"/>
    </source>
</evidence>
<protein>
    <submittedName>
        <fullName evidence="7">Amino acid ABC transporter substrate-binding protein</fullName>
    </submittedName>
</protein>
<evidence type="ECO:0000256" key="4">
    <source>
        <dbReference type="RuleBase" id="RU003744"/>
    </source>
</evidence>
<dbReference type="SUPFAM" id="SSF53850">
    <property type="entry name" value="Periplasmic binding protein-like II"/>
    <property type="match status" value="1"/>
</dbReference>
<dbReference type="OrthoDB" id="9777941at2"/>